<dbReference type="AlphaFoldDB" id="A0A9D4H915"/>
<feature type="region of interest" description="Disordered" evidence="1">
    <location>
        <begin position="1"/>
        <end position="30"/>
    </location>
</feature>
<comment type="caution">
    <text evidence="2">The sequence shown here is derived from an EMBL/GenBank/DDBJ whole genome shotgun (WGS) entry which is preliminary data.</text>
</comment>
<proteinExistence type="predicted"/>
<accession>A0A9D4H915</accession>
<organism evidence="2 3">
    <name type="scientific">Dreissena polymorpha</name>
    <name type="common">Zebra mussel</name>
    <name type="synonym">Mytilus polymorpha</name>
    <dbReference type="NCBI Taxonomy" id="45954"/>
    <lineage>
        <taxon>Eukaryota</taxon>
        <taxon>Metazoa</taxon>
        <taxon>Spiralia</taxon>
        <taxon>Lophotrochozoa</taxon>
        <taxon>Mollusca</taxon>
        <taxon>Bivalvia</taxon>
        <taxon>Autobranchia</taxon>
        <taxon>Heteroconchia</taxon>
        <taxon>Euheterodonta</taxon>
        <taxon>Imparidentia</taxon>
        <taxon>Neoheterodontei</taxon>
        <taxon>Myida</taxon>
        <taxon>Dreissenoidea</taxon>
        <taxon>Dreissenidae</taxon>
        <taxon>Dreissena</taxon>
    </lineage>
</organism>
<sequence>MQRGSKVKDQVVDGHHGDRGSPGEEVNAARDEKMFPGPLEHQQPFECFQLLWSEHYQ</sequence>
<keyword evidence="3" id="KW-1185">Reference proteome</keyword>
<name>A0A9D4H915_DREPO</name>
<reference evidence="2" key="1">
    <citation type="journal article" date="2019" name="bioRxiv">
        <title>The Genome of the Zebra Mussel, Dreissena polymorpha: A Resource for Invasive Species Research.</title>
        <authorList>
            <person name="McCartney M.A."/>
            <person name="Auch B."/>
            <person name="Kono T."/>
            <person name="Mallez S."/>
            <person name="Zhang Y."/>
            <person name="Obille A."/>
            <person name="Becker A."/>
            <person name="Abrahante J.E."/>
            <person name="Garbe J."/>
            <person name="Badalamenti J.P."/>
            <person name="Herman A."/>
            <person name="Mangelson H."/>
            <person name="Liachko I."/>
            <person name="Sullivan S."/>
            <person name="Sone E.D."/>
            <person name="Koren S."/>
            <person name="Silverstein K.A.T."/>
            <person name="Beckman K.B."/>
            <person name="Gohl D.M."/>
        </authorList>
    </citation>
    <scope>NUCLEOTIDE SEQUENCE</scope>
    <source>
        <strain evidence="2">Duluth1</strain>
        <tissue evidence="2">Whole animal</tissue>
    </source>
</reference>
<dbReference type="Proteomes" id="UP000828390">
    <property type="component" value="Unassembled WGS sequence"/>
</dbReference>
<gene>
    <name evidence="2" type="ORF">DPMN_105158</name>
</gene>
<evidence type="ECO:0000313" key="2">
    <source>
        <dbReference type="EMBL" id="KAH3831886.1"/>
    </source>
</evidence>
<dbReference type="EMBL" id="JAIWYP010000004">
    <property type="protein sequence ID" value="KAH3831886.1"/>
    <property type="molecule type" value="Genomic_DNA"/>
</dbReference>
<evidence type="ECO:0000256" key="1">
    <source>
        <dbReference type="SAM" id="MobiDB-lite"/>
    </source>
</evidence>
<evidence type="ECO:0000313" key="3">
    <source>
        <dbReference type="Proteomes" id="UP000828390"/>
    </source>
</evidence>
<reference evidence="2" key="2">
    <citation type="submission" date="2020-11" db="EMBL/GenBank/DDBJ databases">
        <authorList>
            <person name="McCartney M.A."/>
            <person name="Auch B."/>
            <person name="Kono T."/>
            <person name="Mallez S."/>
            <person name="Becker A."/>
            <person name="Gohl D.M."/>
            <person name="Silverstein K.A.T."/>
            <person name="Koren S."/>
            <person name="Bechman K.B."/>
            <person name="Herman A."/>
            <person name="Abrahante J.E."/>
            <person name="Garbe J."/>
        </authorList>
    </citation>
    <scope>NUCLEOTIDE SEQUENCE</scope>
    <source>
        <strain evidence="2">Duluth1</strain>
        <tissue evidence="2">Whole animal</tissue>
    </source>
</reference>
<protein>
    <submittedName>
        <fullName evidence="2">Uncharacterized protein</fullName>
    </submittedName>
</protein>